<evidence type="ECO:0000256" key="1">
    <source>
        <dbReference type="ARBA" id="ARBA00004651"/>
    </source>
</evidence>
<keyword evidence="5 9" id="KW-0812">Transmembrane</keyword>
<dbReference type="GO" id="GO:0042158">
    <property type="term" value="P:lipoprotein biosynthetic process"/>
    <property type="evidence" value="ECO:0007669"/>
    <property type="project" value="UniProtKB-UniRule"/>
</dbReference>
<gene>
    <name evidence="9" type="primary">lnt</name>
    <name evidence="11" type="ORF">AUC71_07305</name>
</gene>
<comment type="caution">
    <text evidence="11">The sequence shown here is derived from an EMBL/GenBank/DDBJ whole genome shotgun (WGS) entry which is preliminary data.</text>
</comment>
<keyword evidence="4 9" id="KW-0808">Transferase</keyword>
<comment type="pathway">
    <text evidence="9">Protein modification; lipoprotein biosynthesis (N-acyl transfer).</text>
</comment>
<evidence type="ECO:0000256" key="8">
    <source>
        <dbReference type="ARBA" id="ARBA00023315"/>
    </source>
</evidence>
<keyword evidence="8 9" id="KW-0012">Acyltransferase</keyword>
<reference evidence="11 12" key="1">
    <citation type="journal article" date="2016" name="Environ. Microbiol.">
        <title>New Methyloceanibacter diversity from North Sea sediments includes methanotroph containing solely the soluble methane monooxygenase.</title>
        <authorList>
            <person name="Vekeman B."/>
            <person name="Kerckhof F.M."/>
            <person name="Cremers G."/>
            <person name="de Vos P."/>
            <person name="Vandamme P."/>
            <person name="Boon N."/>
            <person name="Op den Camp H.J."/>
            <person name="Heylen K."/>
        </authorList>
    </citation>
    <scope>NUCLEOTIDE SEQUENCE [LARGE SCALE GENOMIC DNA]</scope>
    <source>
        <strain evidence="11 12">R-67177</strain>
    </source>
</reference>
<dbReference type="GO" id="GO:0005886">
    <property type="term" value="C:plasma membrane"/>
    <property type="evidence" value="ECO:0007669"/>
    <property type="project" value="UniProtKB-SubCell"/>
</dbReference>
<keyword evidence="12" id="KW-1185">Reference proteome</keyword>
<dbReference type="AlphaFoldDB" id="A0A1E3WDK4"/>
<sequence length="540" mass="58012">MLLGAVSVLAFAPVHVWPILFVSFGGLVWLLDGCHGSRTALGDRLKCAGLTGFLFGFGFFVSGLYWVAEAFLIEPWRHGWLIPFVMTALPAGMALFFAAACVLAMGLWRPGPARVFALAIAFGLAEYARGHVLTGFPWNLIGYGLLTNGPLMQLAALFGVYALSLVAVLLFAAPAAIWNANGRSRGAALLAGILFVLLGLGYVWGERRLASAPEGTTDVRLRIVQANVDQADKWRPENSAEIFAEYLDLTRTEGLDEMDLVIWPETALPFLLGDSPDALAAIGEALPQDTTLLVGVARVVDQRDPGGRLEGRAVFNSLLAVGNGGQILDSYDKMHLVPFGEYLPFQDFLEGLGFMQMTGVRGGFSEGTGPRLLDIPGLPPVWPLICYEIIFPDEIADQGPRAGWMLNVTNDAWFGSSAGPYQHFHQAQVRAVEQGLPAVRAANTGISAVIDPWGRVLAEIGLGEKGLIDANLPKVGPITTYAALGIKVEILVLMLGIFGWLVCRSARIGANLTGSYTTPMNQTGLGTHHQDADQPLLFTN</sequence>
<dbReference type="PANTHER" id="PTHR38686">
    <property type="entry name" value="APOLIPOPROTEIN N-ACYLTRANSFERASE"/>
    <property type="match status" value="1"/>
</dbReference>
<proteinExistence type="inferred from homology"/>
<dbReference type="Gene3D" id="3.60.110.10">
    <property type="entry name" value="Carbon-nitrogen hydrolase"/>
    <property type="match status" value="1"/>
</dbReference>
<feature type="transmembrane region" description="Helical" evidence="9">
    <location>
        <begin position="115"/>
        <end position="134"/>
    </location>
</feature>
<dbReference type="GO" id="GO:0016410">
    <property type="term" value="F:N-acyltransferase activity"/>
    <property type="evidence" value="ECO:0007669"/>
    <property type="project" value="UniProtKB-UniRule"/>
</dbReference>
<evidence type="ECO:0000256" key="9">
    <source>
        <dbReference type="HAMAP-Rule" id="MF_01148"/>
    </source>
</evidence>
<evidence type="ECO:0000256" key="7">
    <source>
        <dbReference type="ARBA" id="ARBA00023136"/>
    </source>
</evidence>
<dbReference type="PANTHER" id="PTHR38686:SF1">
    <property type="entry name" value="APOLIPOPROTEIN N-ACYLTRANSFERASE"/>
    <property type="match status" value="1"/>
</dbReference>
<evidence type="ECO:0000259" key="10">
    <source>
        <dbReference type="PROSITE" id="PS50263"/>
    </source>
</evidence>
<dbReference type="NCBIfam" id="TIGR00546">
    <property type="entry name" value="lnt"/>
    <property type="match status" value="1"/>
</dbReference>
<comment type="catalytic activity">
    <reaction evidence="9">
        <text>N-terminal S-1,2-diacyl-sn-glyceryl-L-cysteinyl-[lipoprotein] + a glycerophospholipid = N-acyl-S-1,2-diacyl-sn-glyceryl-L-cysteinyl-[lipoprotein] + a 2-acyl-sn-glycero-3-phospholipid + H(+)</text>
        <dbReference type="Rhea" id="RHEA:48228"/>
        <dbReference type="Rhea" id="RHEA-COMP:14681"/>
        <dbReference type="Rhea" id="RHEA-COMP:14684"/>
        <dbReference type="ChEBI" id="CHEBI:15378"/>
        <dbReference type="ChEBI" id="CHEBI:136912"/>
        <dbReference type="ChEBI" id="CHEBI:140656"/>
        <dbReference type="ChEBI" id="CHEBI:140657"/>
        <dbReference type="ChEBI" id="CHEBI:140660"/>
        <dbReference type="EC" id="2.3.1.269"/>
    </reaction>
</comment>
<protein>
    <recommendedName>
        <fullName evidence="9">Apolipoprotein N-acyltransferase</fullName>
        <shortName evidence="9">ALP N-acyltransferase</shortName>
        <ecNumber evidence="9">2.3.1.269</ecNumber>
    </recommendedName>
</protein>
<organism evidence="11 12">
    <name type="scientific">Methyloceanibacter marginalis</name>
    <dbReference type="NCBI Taxonomy" id="1774971"/>
    <lineage>
        <taxon>Bacteria</taxon>
        <taxon>Pseudomonadati</taxon>
        <taxon>Pseudomonadota</taxon>
        <taxon>Alphaproteobacteria</taxon>
        <taxon>Hyphomicrobiales</taxon>
        <taxon>Hyphomicrobiaceae</taxon>
        <taxon>Methyloceanibacter</taxon>
    </lineage>
</organism>
<accession>A0A1E3WDK4</accession>
<feature type="transmembrane region" description="Helical" evidence="9">
    <location>
        <begin position="80"/>
        <end position="108"/>
    </location>
</feature>
<feature type="transmembrane region" description="Helical" evidence="9">
    <location>
        <begin position="6"/>
        <end position="31"/>
    </location>
</feature>
<evidence type="ECO:0000256" key="6">
    <source>
        <dbReference type="ARBA" id="ARBA00022989"/>
    </source>
</evidence>
<dbReference type="EC" id="2.3.1.269" evidence="9"/>
<feature type="transmembrane region" description="Helical" evidence="9">
    <location>
        <begin position="47"/>
        <end position="68"/>
    </location>
</feature>
<name>A0A1E3WDK4_9HYPH</name>
<comment type="function">
    <text evidence="9">Catalyzes the phospholipid dependent N-acylation of the N-terminal cysteine of apolipoprotein, the last step in lipoprotein maturation.</text>
</comment>
<comment type="subcellular location">
    <subcellularLocation>
        <location evidence="1 9">Cell membrane</location>
        <topology evidence="1 9">Multi-pass membrane protein</topology>
    </subcellularLocation>
</comment>
<dbReference type="EMBL" id="LPWD01000037">
    <property type="protein sequence ID" value="ODS03866.1"/>
    <property type="molecule type" value="Genomic_DNA"/>
</dbReference>
<feature type="transmembrane region" description="Helical" evidence="9">
    <location>
        <begin position="481"/>
        <end position="503"/>
    </location>
</feature>
<dbReference type="Pfam" id="PF20154">
    <property type="entry name" value="LNT_N"/>
    <property type="match status" value="1"/>
</dbReference>
<evidence type="ECO:0000313" key="11">
    <source>
        <dbReference type="EMBL" id="ODS03866.1"/>
    </source>
</evidence>
<evidence type="ECO:0000256" key="4">
    <source>
        <dbReference type="ARBA" id="ARBA00022679"/>
    </source>
</evidence>
<dbReference type="InterPro" id="IPR004563">
    <property type="entry name" value="Apolipo_AcylTrfase"/>
</dbReference>
<dbReference type="CDD" id="cd07571">
    <property type="entry name" value="ALP_N-acyl_transferase"/>
    <property type="match status" value="1"/>
</dbReference>
<evidence type="ECO:0000256" key="3">
    <source>
        <dbReference type="ARBA" id="ARBA00022475"/>
    </source>
</evidence>
<dbReference type="InterPro" id="IPR036526">
    <property type="entry name" value="C-N_Hydrolase_sf"/>
</dbReference>
<dbReference type="SUPFAM" id="SSF56317">
    <property type="entry name" value="Carbon-nitrogen hydrolase"/>
    <property type="match status" value="1"/>
</dbReference>
<comment type="similarity">
    <text evidence="2 9">Belongs to the CN hydrolase family. Apolipoprotein N-acyltransferase subfamily.</text>
</comment>
<keyword evidence="3 9" id="KW-1003">Cell membrane</keyword>
<evidence type="ECO:0000256" key="2">
    <source>
        <dbReference type="ARBA" id="ARBA00010065"/>
    </source>
</evidence>
<dbReference type="OrthoDB" id="9804277at2"/>
<dbReference type="UniPathway" id="UPA00666"/>
<dbReference type="HAMAP" id="MF_01148">
    <property type="entry name" value="Lnt"/>
    <property type="match status" value="1"/>
</dbReference>
<dbReference type="PROSITE" id="PS50263">
    <property type="entry name" value="CN_HYDROLASE"/>
    <property type="match status" value="1"/>
</dbReference>
<evidence type="ECO:0000256" key="5">
    <source>
        <dbReference type="ARBA" id="ARBA00022692"/>
    </source>
</evidence>
<feature type="transmembrane region" description="Helical" evidence="9">
    <location>
        <begin position="154"/>
        <end position="175"/>
    </location>
</feature>
<dbReference type="InterPro" id="IPR045378">
    <property type="entry name" value="LNT_N"/>
</dbReference>
<feature type="domain" description="CN hydrolase" evidence="10">
    <location>
        <begin position="224"/>
        <end position="474"/>
    </location>
</feature>
<dbReference type="Pfam" id="PF00795">
    <property type="entry name" value="CN_hydrolase"/>
    <property type="match status" value="1"/>
</dbReference>
<dbReference type="RefSeq" id="WP_069622943.1">
    <property type="nucleotide sequence ID" value="NZ_LPWD01000037.1"/>
</dbReference>
<keyword evidence="6 9" id="KW-1133">Transmembrane helix</keyword>
<dbReference type="Proteomes" id="UP000095042">
    <property type="component" value="Unassembled WGS sequence"/>
</dbReference>
<feature type="transmembrane region" description="Helical" evidence="9">
    <location>
        <begin position="187"/>
        <end position="205"/>
    </location>
</feature>
<keyword evidence="7 9" id="KW-0472">Membrane</keyword>
<dbReference type="InterPro" id="IPR003010">
    <property type="entry name" value="C-N_Hydrolase"/>
</dbReference>
<evidence type="ECO:0000313" key="12">
    <source>
        <dbReference type="Proteomes" id="UP000095042"/>
    </source>
</evidence>